<keyword evidence="2" id="KW-1185">Reference proteome</keyword>
<name>A0A928ZV46_LEPEC</name>
<comment type="caution">
    <text evidence="1">The sequence shown here is derived from an EMBL/GenBank/DDBJ whole genome shotgun (WGS) entry which is preliminary data.</text>
</comment>
<reference evidence="1" key="1">
    <citation type="submission" date="2020-10" db="EMBL/GenBank/DDBJ databases">
        <authorList>
            <person name="Castelo-Branco R."/>
            <person name="Eusebio N."/>
            <person name="Adriana R."/>
            <person name="Vieira A."/>
            <person name="Brugerolle De Fraissinette N."/>
            <person name="Rezende De Castro R."/>
            <person name="Schneider M.P."/>
            <person name="Vasconcelos V."/>
            <person name="Leao P.N."/>
        </authorList>
    </citation>
    <scope>NUCLEOTIDE SEQUENCE</scope>
    <source>
        <strain evidence="1">LEGE 11479</strain>
    </source>
</reference>
<organism evidence="1 2">
    <name type="scientific">Leptolyngbya cf. ectocarpi LEGE 11479</name>
    <dbReference type="NCBI Taxonomy" id="1828722"/>
    <lineage>
        <taxon>Bacteria</taxon>
        <taxon>Bacillati</taxon>
        <taxon>Cyanobacteriota</taxon>
        <taxon>Cyanophyceae</taxon>
        <taxon>Leptolyngbyales</taxon>
        <taxon>Leptolyngbyaceae</taxon>
        <taxon>Leptolyngbya group</taxon>
        <taxon>Leptolyngbya</taxon>
    </lineage>
</organism>
<dbReference type="EMBL" id="JADEXP010000136">
    <property type="protein sequence ID" value="MBE9068023.1"/>
    <property type="molecule type" value="Genomic_DNA"/>
</dbReference>
<gene>
    <name evidence="1" type="ORF">IQ260_15335</name>
</gene>
<evidence type="ECO:0000313" key="1">
    <source>
        <dbReference type="EMBL" id="MBE9068023.1"/>
    </source>
</evidence>
<proteinExistence type="predicted"/>
<dbReference type="AlphaFoldDB" id="A0A928ZV46"/>
<dbReference type="RefSeq" id="WP_193993976.1">
    <property type="nucleotide sequence ID" value="NZ_JADEXP010000136.1"/>
</dbReference>
<sequence>MQSQLIENLRSKLQRRIERLNIDNDDSFLVYLRRFWVFFDSHPIYVGIIETLLAQYSDLENVTDRIFGGRQKLSKSEEEAAAVGYSVLRKLADSNKVSALFDLREYFREYADSGSNTSTIYSLFLLPL</sequence>
<evidence type="ECO:0000313" key="2">
    <source>
        <dbReference type="Proteomes" id="UP000615026"/>
    </source>
</evidence>
<accession>A0A928ZV46</accession>
<protein>
    <submittedName>
        <fullName evidence="1">Uncharacterized protein</fullName>
    </submittedName>
</protein>
<dbReference type="Proteomes" id="UP000615026">
    <property type="component" value="Unassembled WGS sequence"/>
</dbReference>